<keyword evidence="3" id="KW-1185">Reference proteome</keyword>
<accession>A0A2G1QGA9</accession>
<feature type="domain" description="Polysaccharide pyruvyl transferase" evidence="1">
    <location>
        <begin position="23"/>
        <end position="270"/>
    </location>
</feature>
<dbReference type="Proteomes" id="UP000221168">
    <property type="component" value="Unassembled WGS sequence"/>
</dbReference>
<evidence type="ECO:0000259" key="1">
    <source>
        <dbReference type="Pfam" id="PF04230"/>
    </source>
</evidence>
<dbReference type="InterPro" id="IPR007345">
    <property type="entry name" value="Polysacch_pyruvyl_Trfase"/>
</dbReference>
<proteinExistence type="predicted"/>
<evidence type="ECO:0000313" key="3">
    <source>
        <dbReference type="Proteomes" id="UP000221168"/>
    </source>
</evidence>
<reference evidence="2 3" key="1">
    <citation type="submission" date="2017-10" db="EMBL/GenBank/DDBJ databases">
        <title>Sedimentibacterium mangrovi gen. nov., sp. nov., a novel member of family Phyllobacteriacea isolated from mangrove sediment.</title>
        <authorList>
            <person name="Liao H."/>
            <person name="Tian Y."/>
        </authorList>
    </citation>
    <scope>NUCLEOTIDE SEQUENCE [LARGE SCALE GENOMIC DNA]</scope>
    <source>
        <strain evidence="2 3">X9-2-2</strain>
    </source>
</reference>
<evidence type="ECO:0000313" key="2">
    <source>
        <dbReference type="EMBL" id="PHP64567.1"/>
    </source>
</evidence>
<protein>
    <recommendedName>
        <fullName evidence="1">Polysaccharide pyruvyl transferase domain-containing protein</fullName>
    </recommendedName>
</protein>
<name>A0A2G1QGA9_9HYPH</name>
<comment type="caution">
    <text evidence="2">The sequence shown here is derived from an EMBL/GenBank/DDBJ whole genome shotgun (WGS) entry which is preliminary data.</text>
</comment>
<organism evidence="2 3">
    <name type="scientific">Zhengella mangrovi</name>
    <dbReference type="NCBI Taxonomy" id="1982044"/>
    <lineage>
        <taxon>Bacteria</taxon>
        <taxon>Pseudomonadati</taxon>
        <taxon>Pseudomonadota</taxon>
        <taxon>Alphaproteobacteria</taxon>
        <taxon>Hyphomicrobiales</taxon>
        <taxon>Notoacmeibacteraceae</taxon>
        <taxon>Zhengella</taxon>
    </lineage>
</organism>
<sequence length="333" mass="38087">MRTGDMVVSKKKIGLVGYYGWGNYGDEYFRIIMRDQVFSDSEVTDVTGYPSKYTPKESREMVDDKECIIIGGGDLVIPYFFSEAYWRDEYLRRPVYIHGVGVPRWGGYDEHVVLKMRKFFQHPNVKRVSARDIESRDWIEKHLQPRVPVVAEPDIVCSQLFEEQTPVPGRFGIVLRHQPNPPHPEHLQMLITKAEERGLNPVFIILGTDNTMRDDFLHMVGLELGNTDILIRNSPEKLTEALLSCEKVASMKFHGCVVAMSCNRPTLSLSAADKFKSFYGMCNRSEWISPFKSPHFESALNSVLDAEKFEFPEQLRQDASMGLANLRQAVLSS</sequence>
<dbReference type="AlphaFoldDB" id="A0A2G1QGA9"/>
<dbReference type="OrthoDB" id="1814359at2"/>
<dbReference type="Pfam" id="PF04230">
    <property type="entry name" value="PS_pyruv_trans"/>
    <property type="match status" value="1"/>
</dbReference>
<gene>
    <name evidence="2" type="ORF">CSC94_23700</name>
</gene>
<dbReference type="EMBL" id="PDVP01000039">
    <property type="protein sequence ID" value="PHP64567.1"/>
    <property type="molecule type" value="Genomic_DNA"/>
</dbReference>